<keyword evidence="3 8" id="KW-0560">Oxidoreductase</keyword>
<dbReference type="GO" id="GO:0006099">
    <property type="term" value="P:tricarboxylic acid cycle"/>
    <property type="evidence" value="ECO:0007669"/>
    <property type="project" value="UniProtKB-KW"/>
</dbReference>
<dbReference type="SUPFAM" id="SSF51735">
    <property type="entry name" value="NAD(P)-binding Rossmann-fold domains"/>
    <property type="match status" value="1"/>
</dbReference>
<keyword evidence="9" id="KW-0816">Tricarboxylic acid cycle</keyword>
<evidence type="ECO:0000256" key="4">
    <source>
        <dbReference type="ARBA" id="ARBA00023027"/>
    </source>
</evidence>
<keyword evidence="4 7" id="KW-0520">NAD</keyword>
<evidence type="ECO:0000256" key="6">
    <source>
        <dbReference type="PIRSR" id="PIRSR000102-2"/>
    </source>
</evidence>
<dbReference type="InterPro" id="IPR001557">
    <property type="entry name" value="L-lactate/malate_DH"/>
</dbReference>
<dbReference type="InterPro" id="IPR001236">
    <property type="entry name" value="Lactate/malate_DH_N"/>
</dbReference>
<dbReference type="PANTHER" id="PTHR23382">
    <property type="entry name" value="MALATE DEHYDROGENASE"/>
    <property type="match status" value="1"/>
</dbReference>
<accession>A0A0H5R5S3</accession>
<dbReference type="SUPFAM" id="SSF56327">
    <property type="entry name" value="LDH C-terminal domain-like"/>
    <property type="match status" value="1"/>
</dbReference>
<dbReference type="Pfam" id="PF02866">
    <property type="entry name" value="Ldh_1_C"/>
    <property type="match status" value="1"/>
</dbReference>
<feature type="active site" description="Proton acceptor" evidence="5">
    <location>
        <position position="231"/>
    </location>
</feature>
<dbReference type="GO" id="GO:0030060">
    <property type="term" value="F:L-malate dehydrogenase (NAD+) activity"/>
    <property type="evidence" value="ECO:0007669"/>
    <property type="project" value="UniProtKB-EC"/>
</dbReference>
<dbReference type="NCBIfam" id="NF003916">
    <property type="entry name" value="PRK05442.1"/>
    <property type="match status" value="1"/>
</dbReference>
<dbReference type="InterPro" id="IPR036291">
    <property type="entry name" value="NAD(P)-bd_dom_sf"/>
</dbReference>
<evidence type="ECO:0000256" key="7">
    <source>
        <dbReference type="PIRSR" id="PIRSR000102-3"/>
    </source>
</evidence>
<feature type="binding site" evidence="7">
    <location>
        <begin position="173"/>
        <end position="175"/>
    </location>
    <ligand>
        <name>NAD(+)</name>
        <dbReference type="ChEBI" id="CHEBI:57540"/>
    </ligand>
</feature>
<dbReference type="GO" id="GO:0006108">
    <property type="term" value="P:malate metabolic process"/>
    <property type="evidence" value="ECO:0007669"/>
    <property type="project" value="InterPro"/>
</dbReference>
<comment type="catalytic activity">
    <reaction evidence="9">
        <text>(S)-malate + NAD(+) = oxaloacetate + NADH + H(+)</text>
        <dbReference type="Rhea" id="RHEA:21432"/>
        <dbReference type="ChEBI" id="CHEBI:15378"/>
        <dbReference type="ChEBI" id="CHEBI:15589"/>
        <dbReference type="ChEBI" id="CHEBI:16452"/>
        <dbReference type="ChEBI" id="CHEBI:57540"/>
        <dbReference type="ChEBI" id="CHEBI:57945"/>
        <dbReference type="EC" id="1.1.1.37"/>
    </reaction>
</comment>
<dbReference type="HAMAP" id="MF_01517">
    <property type="entry name" value="Malate_dehydrog_2"/>
    <property type="match status" value="1"/>
</dbReference>
<evidence type="ECO:0000259" key="11">
    <source>
        <dbReference type="Pfam" id="PF02866"/>
    </source>
</evidence>
<comment type="similarity">
    <text evidence="1">Belongs to the LDH/MDH superfamily. MDH type 2 family.</text>
</comment>
<reference evidence="12" key="1">
    <citation type="submission" date="2015-04" db="EMBL/GenBank/DDBJ databases">
        <title>The genome sequence of the plant pathogenic Rhizarian Plasmodiophora brassicae reveals insights in its biotrophic life cycle and the origin of chitin synthesis.</title>
        <authorList>
            <person name="Schwelm A."/>
            <person name="Fogelqvist J."/>
            <person name="Knaust A."/>
            <person name="Julke S."/>
            <person name="Lilja T."/>
            <person name="Dhandapani V."/>
            <person name="Bonilla-Rosso G."/>
            <person name="Karlsson M."/>
            <person name="Shevchenko A."/>
            <person name="Choi S.R."/>
            <person name="Kim H.G."/>
            <person name="Park J.Y."/>
            <person name="Lim Y.P."/>
            <person name="Ludwig-Muller J."/>
            <person name="Dixelius C."/>
        </authorList>
    </citation>
    <scope>NUCLEOTIDE SEQUENCE</scope>
    <source>
        <tissue evidence="12">Potato root galls</tissue>
    </source>
</reference>
<dbReference type="FunFam" id="3.40.50.720:FF:000010">
    <property type="entry name" value="Malate dehydrogenase"/>
    <property type="match status" value="1"/>
</dbReference>
<feature type="non-terminal residue" evidence="12">
    <location>
        <position position="1"/>
    </location>
</feature>
<organism evidence="12">
    <name type="scientific">Spongospora subterranea</name>
    <dbReference type="NCBI Taxonomy" id="70186"/>
    <lineage>
        <taxon>Eukaryota</taxon>
        <taxon>Sar</taxon>
        <taxon>Rhizaria</taxon>
        <taxon>Endomyxa</taxon>
        <taxon>Phytomyxea</taxon>
        <taxon>Plasmodiophorida</taxon>
        <taxon>Plasmodiophoridae</taxon>
        <taxon>Spongospora</taxon>
    </lineage>
</organism>
<dbReference type="AlphaFoldDB" id="A0A0H5R5S3"/>
<evidence type="ECO:0000256" key="5">
    <source>
        <dbReference type="PIRSR" id="PIRSR000102-1"/>
    </source>
</evidence>
<feature type="domain" description="Lactate/malate dehydrogenase N-terminal" evidence="10">
    <location>
        <begin position="50"/>
        <end position="196"/>
    </location>
</feature>
<dbReference type="Gene3D" id="3.90.110.10">
    <property type="entry name" value="Lactate dehydrogenase/glycoside hydrolase, family 4, C-terminal"/>
    <property type="match status" value="1"/>
</dbReference>
<dbReference type="PROSITE" id="PS00068">
    <property type="entry name" value="MDH"/>
    <property type="match status" value="1"/>
</dbReference>
<evidence type="ECO:0000256" key="1">
    <source>
        <dbReference type="ARBA" id="ARBA00009613"/>
    </source>
</evidence>
<dbReference type="InterPro" id="IPR010945">
    <property type="entry name" value="Malate_DH_type2"/>
</dbReference>
<evidence type="ECO:0000259" key="10">
    <source>
        <dbReference type="Pfam" id="PF00056"/>
    </source>
</evidence>
<dbReference type="Gene3D" id="3.40.50.720">
    <property type="entry name" value="NAD(P)-binding Rossmann-like Domain"/>
    <property type="match status" value="1"/>
</dbReference>
<dbReference type="FunFam" id="3.90.110.10:FF:000002">
    <property type="entry name" value="Malate dehydrogenase"/>
    <property type="match status" value="1"/>
</dbReference>
<evidence type="ECO:0000256" key="2">
    <source>
        <dbReference type="ARBA" id="ARBA00012995"/>
    </source>
</evidence>
<proteinExistence type="inferred from homology"/>
<dbReference type="InterPro" id="IPR015955">
    <property type="entry name" value="Lactate_DH/Glyco_Ohase_4_C"/>
</dbReference>
<evidence type="ECO:0000256" key="8">
    <source>
        <dbReference type="RuleBase" id="RU003369"/>
    </source>
</evidence>
<feature type="domain" description="Lactate/malate dehydrogenase C-terminal" evidence="11">
    <location>
        <begin position="200"/>
        <end position="370"/>
    </location>
</feature>
<dbReference type="EC" id="1.1.1.37" evidence="2 9"/>
<feature type="binding site" evidence="6">
    <location>
        <position position="175"/>
    </location>
    <ligand>
        <name>substrate</name>
    </ligand>
</feature>
<feature type="binding site" evidence="7">
    <location>
        <position position="86"/>
    </location>
    <ligand>
        <name>NAD(+)</name>
        <dbReference type="ChEBI" id="CHEBI:57540"/>
    </ligand>
</feature>
<feature type="binding site" evidence="6">
    <location>
        <position position="136"/>
    </location>
    <ligand>
        <name>substrate</name>
    </ligand>
</feature>
<evidence type="ECO:0000256" key="3">
    <source>
        <dbReference type="ARBA" id="ARBA00023002"/>
    </source>
</evidence>
<dbReference type="NCBIfam" id="TIGR01759">
    <property type="entry name" value="MalateDH-SF1"/>
    <property type="match status" value="1"/>
</dbReference>
<dbReference type="EMBL" id="HACM01009036">
    <property type="protein sequence ID" value="CRZ09478.1"/>
    <property type="molecule type" value="Transcribed_RNA"/>
</dbReference>
<dbReference type="InterPro" id="IPR001252">
    <property type="entry name" value="Malate_DH_AS"/>
</dbReference>
<evidence type="ECO:0000256" key="9">
    <source>
        <dbReference type="RuleBase" id="RU003405"/>
    </source>
</evidence>
<evidence type="ECO:0000313" key="12">
    <source>
        <dbReference type="EMBL" id="CRZ09478.1"/>
    </source>
</evidence>
<dbReference type="Pfam" id="PF00056">
    <property type="entry name" value="Ldh_1_N"/>
    <property type="match status" value="1"/>
</dbReference>
<feature type="binding site" evidence="6">
    <location>
        <position position="206"/>
    </location>
    <ligand>
        <name>substrate</name>
    </ligand>
</feature>
<protein>
    <recommendedName>
        <fullName evidence="2 9">Malate dehydrogenase</fullName>
        <ecNumber evidence="2 9">1.1.1.37</ecNumber>
    </recommendedName>
</protein>
<dbReference type="PIRSF" id="PIRSF000102">
    <property type="entry name" value="Lac_mal_DH"/>
    <property type="match status" value="1"/>
</dbReference>
<feature type="binding site" evidence="6">
    <location>
        <position position="142"/>
    </location>
    <ligand>
        <name>substrate</name>
    </ligand>
</feature>
<name>A0A0H5R5S3_9EUKA</name>
<dbReference type="InterPro" id="IPR022383">
    <property type="entry name" value="Lactate/malate_DH_C"/>
</dbReference>
<feature type="binding site" evidence="7">
    <location>
        <position position="149"/>
    </location>
    <ligand>
        <name>NAD(+)</name>
        <dbReference type="ChEBI" id="CHEBI:57540"/>
    </ligand>
</feature>
<sequence>GGFALYWYGGISSLLKSVEFRRTTTEMAQRSARLLGHLKDADPPVQGIKNVCVTGAAGNIAYSILFPIAAGNMLGNNTKINLILLDIPGMEAKLNGVAMELNDCAFPNVEKIVCTTDYKTAFTDCHYALLIGARPRGPGMQRADLLSANAKIFAGQGKALNQYANKDVKVVVVGNPANTNALLTILNAPNIPKTNITALTRLDQNRAVAQISQKSNTPVSDIARCIIWGNHSKTQYPDVTHATIKNKGSVAEVIKDPKWVQTTFCSTVQDRGAAIIEARGLSSAASAAFSAIQHMRDWVQGTPKGQVTSMAVYSDGTHYNIPKGIVYSFPVVCVNGSYSIVDGLSIDSFSRSKMDLTAKELLEEKEMALAMK</sequence>